<evidence type="ECO:0000256" key="3">
    <source>
        <dbReference type="PIRSR" id="PIRSR000390-1"/>
    </source>
</evidence>
<dbReference type="SUPFAM" id="SSF53383">
    <property type="entry name" value="PLP-dependent transferases"/>
    <property type="match status" value="1"/>
</dbReference>
<dbReference type="Proteomes" id="UP000245466">
    <property type="component" value="Unassembled WGS sequence"/>
</dbReference>
<gene>
    <name evidence="6" type="ORF">C8E01_11325</name>
</gene>
<evidence type="ECO:0000256" key="5">
    <source>
        <dbReference type="RuleBase" id="RU004508"/>
    </source>
</evidence>
<dbReference type="PIRSF" id="PIRSF000390">
    <property type="entry name" value="PLP_StrS"/>
    <property type="match status" value="1"/>
</dbReference>
<accession>A0A2U1ARL3</accession>
<dbReference type="GO" id="GO:0008483">
    <property type="term" value="F:transaminase activity"/>
    <property type="evidence" value="ECO:0007669"/>
    <property type="project" value="TreeGrafter"/>
</dbReference>
<dbReference type="RefSeq" id="WP_116544539.1">
    <property type="nucleotide sequence ID" value="NZ_QEKI01000013.1"/>
</dbReference>
<dbReference type="GO" id="GO:0030170">
    <property type="term" value="F:pyridoxal phosphate binding"/>
    <property type="evidence" value="ECO:0007669"/>
    <property type="project" value="TreeGrafter"/>
</dbReference>
<organism evidence="6 7">
    <name type="scientific">Pontibacter virosus</name>
    <dbReference type="NCBI Taxonomy" id="1765052"/>
    <lineage>
        <taxon>Bacteria</taxon>
        <taxon>Pseudomonadati</taxon>
        <taxon>Bacteroidota</taxon>
        <taxon>Cytophagia</taxon>
        <taxon>Cytophagales</taxon>
        <taxon>Hymenobacteraceae</taxon>
        <taxon>Pontibacter</taxon>
    </lineage>
</organism>
<evidence type="ECO:0000256" key="2">
    <source>
        <dbReference type="ARBA" id="ARBA00037999"/>
    </source>
</evidence>
<evidence type="ECO:0000313" key="6">
    <source>
        <dbReference type="EMBL" id="PVY39038.1"/>
    </source>
</evidence>
<name>A0A2U1ARL3_9BACT</name>
<dbReference type="Gene3D" id="3.90.1150.10">
    <property type="entry name" value="Aspartate Aminotransferase, domain 1"/>
    <property type="match status" value="1"/>
</dbReference>
<dbReference type="InterPro" id="IPR015421">
    <property type="entry name" value="PyrdxlP-dep_Trfase_major"/>
</dbReference>
<reference evidence="6 7" key="1">
    <citation type="submission" date="2018-04" db="EMBL/GenBank/DDBJ databases">
        <title>Genomic Encyclopedia of Type Strains, Phase IV (KMG-IV): sequencing the most valuable type-strain genomes for metagenomic binning, comparative biology and taxonomic classification.</title>
        <authorList>
            <person name="Goeker M."/>
        </authorList>
    </citation>
    <scope>NUCLEOTIDE SEQUENCE [LARGE SCALE GENOMIC DNA]</scope>
    <source>
        <strain evidence="6 7">DSM 100231</strain>
    </source>
</reference>
<dbReference type="PANTHER" id="PTHR30244:SF36">
    <property type="entry name" value="3-OXO-GLUCOSE-6-PHOSPHATE:GLUTAMATE AMINOTRANSFERASE"/>
    <property type="match status" value="1"/>
</dbReference>
<dbReference type="OrthoDB" id="9804264at2"/>
<comment type="similarity">
    <text evidence="2 5">Belongs to the DegT/DnrJ/EryC1 family.</text>
</comment>
<feature type="modified residue" description="N6-(pyridoxal phosphate)lysine" evidence="4">
    <location>
        <position position="185"/>
    </location>
</feature>
<dbReference type="CDD" id="cd00616">
    <property type="entry name" value="AHBA_syn"/>
    <property type="match status" value="1"/>
</dbReference>
<dbReference type="EMBL" id="QEKI01000013">
    <property type="protein sequence ID" value="PVY39038.1"/>
    <property type="molecule type" value="Genomic_DNA"/>
</dbReference>
<dbReference type="GO" id="GO:0000271">
    <property type="term" value="P:polysaccharide biosynthetic process"/>
    <property type="evidence" value="ECO:0007669"/>
    <property type="project" value="TreeGrafter"/>
</dbReference>
<protein>
    <submittedName>
        <fullName evidence="6">dTDP-4-amino-4,6-dideoxygalactose transaminase</fullName>
    </submittedName>
</protein>
<evidence type="ECO:0000256" key="4">
    <source>
        <dbReference type="PIRSR" id="PIRSR000390-2"/>
    </source>
</evidence>
<comment type="caution">
    <text evidence="6">The sequence shown here is derived from an EMBL/GenBank/DDBJ whole genome shotgun (WGS) entry which is preliminary data.</text>
</comment>
<evidence type="ECO:0000313" key="7">
    <source>
        <dbReference type="Proteomes" id="UP000245466"/>
    </source>
</evidence>
<sequence>MIDYENLYWLNKPFFEDYKQSFEETLNSGWYVLGKSVSDFENEFASYCHVDHCIGVANGLDALILSLKAFDFPKNKEVLVPSNTYIATILAILHAGLKPVLVEPDIRTYNIDPDKIEEKITKDTVAIMVVHLYGKCCEMDRIMKLAAAHNLKVVEDCAQAHGATQHGKIVGSFGDFGAFSFYPTKNLGALGDAGAITTTSDELTEKVRALRNYGSRIKYINDYIGYNSRLDEVQAGFLSKKLKRLDEINAHKRRLANAYLELLSDRVTKPVVEEGYFDVYHIFNIRTPKRDQLKEYLMEQGIKTEIHYPIPPHQQKGLAGVFEGSFPISEEIHATTLSLPISFFHTEEDMAQIAEAINTFAQLHL</sequence>
<dbReference type="InterPro" id="IPR015422">
    <property type="entry name" value="PyrdxlP-dep_Trfase_small"/>
</dbReference>
<dbReference type="AlphaFoldDB" id="A0A2U1ARL3"/>
<dbReference type="InterPro" id="IPR000653">
    <property type="entry name" value="DegT/StrS_aminotransferase"/>
</dbReference>
<dbReference type="PANTHER" id="PTHR30244">
    <property type="entry name" value="TRANSAMINASE"/>
    <property type="match status" value="1"/>
</dbReference>
<evidence type="ECO:0000256" key="1">
    <source>
        <dbReference type="ARBA" id="ARBA00022898"/>
    </source>
</evidence>
<feature type="active site" description="Proton acceptor" evidence="3">
    <location>
        <position position="185"/>
    </location>
</feature>
<keyword evidence="7" id="KW-1185">Reference proteome</keyword>
<keyword evidence="1 4" id="KW-0663">Pyridoxal phosphate</keyword>
<dbReference type="InterPro" id="IPR015424">
    <property type="entry name" value="PyrdxlP-dep_Trfase"/>
</dbReference>
<dbReference type="Gene3D" id="3.40.640.10">
    <property type="entry name" value="Type I PLP-dependent aspartate aminotransferase-like (Major domain)"/>
    <property type="match status" value="1"/>
</dbReference>
<proteinExistence type="inferred from homology"/>
<dbReference type="Pfam" id="PF01041">
    <property type="entry name" value="DegT_DnrJ_EryC1"/>
    <property type="match status" value="1"/>
</dbReference>